<accession>A0A5K1JY38</accession>
<feature type="domain" description="eIF2D winged helix" evidence="3">
    <location>
        <begin position="287"/>
        <end position="376"/>
    </location>
</feature>
<evidence type="ECO:0000259" key="2">
    <source>
        <dbReference type="Pfam" id="PF17832"/>
    </source>
</evidence>
<feature type="domain" description="Pre-PUA" evidence="2">
    <location>
        <begin position="13"/>
        <end position="89"/>
    </location>
</feature>
<dbReference type="EMBL" id="LR726514">
    <property type="protein sequence ID" value="VWO97767.1"/>
    <property type="molecule type" value="Genomic_DNA"/>
</dbReference>
<dbReference type="CDD" id="cd21156">
    <property type="entry name" value="PUA_eIF2d-like"/>
    <property type="match status" value="1"/>
</dbReference>
<dbReference type="GO" id="GO:0001731">
    <property type="term" value="P:formation of translation preinitiation complex"/>
    <property type="evidence" value="ECO:0007669"/>
    <property type="project" value="InterPro"/>
</dbReference>
<sequence length="379" mass="40555">MFKKPSSRPQNIRSDRRKLRQRVLQLYPGLPPEEGDNLVPDGLQSQKFSTHLEQPGVVYLSPEGDPLWFTIGKGSDDLIPTVYTLWKRPDLLPFLSTPAPVVPKLIGGADLMIPGGTAARLPYTVAYWFLMAYILPKKVIQHSSALSPDQLVSVTQYYNGAIGPPLAVGRMALSSDTLSSAESMDAKGKAVYILHAWKDALWEMGPSKKTDPPAPVEIKSSETETTVGDDAASGDNSTAVSAEVSPSPSSDATPAQVEGQVDPEAQASTEETVEKKTAALTPEDVSECLHLAIIHVIGTTLAAAPPSTFPMPASTFWSSYVLPARPAAALGQNGLADVNLIDVKHSTHKNVKSFLKACAKEGLVKLKETKGDVVVTGKH</sequence>
<feature type="region of interest" description="Disordered" evidence="1">
    <location>
        <begin position="204"/>
        <end position="271"/>
    </location>
</feature>
<protein>
    <submittedName>
        <fullName evidence="4">Mixed-linked glucanase</fullName>
    </submittedName>
</protein>
<evidence type="ECO:0000313" key="4">
    <source>
        <dbReference type="EMBL" id="VWO97767.1"/>
    </source>
</evidence>
<dbReference type="Gene3D" id="3.10.400.20">
    <property type="match status" value="1"/>
</dbReference>
<dbReference type="InterPro" id="IPR057429">
    <property type="entry name" value="WH_eIF2D"/>
</dbReference>
<dbReference type="Pfam" id="PF17832">
    <property type="entry name" value="Pre-PUA"/>
    <property type="match status" value="1"/>
</dbReference>
<dbReference type="InterPro" id="IPR041366">
    <property type="entry name" value="Pre-PUA"/>
</dbReference>
<dbReference type="InterPro" id="IPR048248">
    <property type="entry name" value="PUA_eIF2d-like"/>
</dbReference>
<dbReference type="Pfam" id="PF25304">
    <property type="entry name" value="WHD_eIF2D"/>
    <property type="match status" value="1"/>
</dbReference>
<name>A0A5K1JY38_9APHY</name>
<proteinExistence type="predicted"/>
<organism evidence="4">
    <name type="scientific">Ganoderma boninense</name>
    <dbReference type="NCBI Taxonomy" id="34458"/>
    <lineage>
        <taxon>Eukaryota</taxon>
        <taxon>Fungi</taxon>
        <taxon>Dikarya</taxon>
        <taxon>Basidiomycota</taxon>
        <taxon>Agaricomycotina</taxon>
        <taxon>Agaricomycetes</taxon>
        <taxon>Polyporales</taxon>
        <taxon>Polyporaceae</taxon>
        <taxon>Ganoderma</taxon>
    </lineage>
</organism>
<gene>
    <name evidence="4" type="primary">C0NFK7</name>
</gene>
<dbReference type="GO" id="GO:0003743">
    <property type="term" value="F:translation initiation factor activity"/>
    <property type="evidence" value="ECO:0007669"/>
    <property type="project" value="InterPro"/>
</dbReference>
<dbReference type="PANTHER" id="PTHR12217:SF4">
    <property type="entry name" value="EUKARYOTIC TRANSLATION INITIATION FACTOR 2D"/>
    <property type="match status" value="1"/>
</dbReference>
<dbReference type="InterPro" id="IPR039757">
    <property type="entry name" value="EIF2D"/>
</dbReference>
<feature type="compositionally biased region" description="Low complexity" evidence="1">
    <location>
        <begin position="237"/>
        <end position="250"/>
    </location>
</feature>
<dbReference type="AlphaFoldDB" id="A0A5K1JY38"/>
<evidence type="ECO:0000256" key="1">
    <source>
        <dbReference type="SAM" id="MobiDB-lite"/>
    </source>
</evidence>
<dbReference type="PANTHER" id="PTHR12217">
    <property type="entry name" value="EUKARYOTIC TRANSLATION INITIATION FACTOR 2D"/>
    <property type="match status" value="1"/>
</dbReference>
<reference evidence="4" key="1">
    <citation type="submission" date="2019-10" db="EMBL/GenBank/DDBJ databases">
        <authorList>
            <person name="Nor Muhammad N."/>
        </authorList>
    </citation>
    <scope>NUCLEOTIDE SEQUENCE</scope>
</reference>
<evidence type="ECO:0000259" key="3">
    <source>
        <dbReference type="Pfam" id="PF25304"/>
    </source>
</evidence>